<organism evidence="2 3">
    <name type="scientific">Halogranum amylolyticum</name>
    <dbReference type="NCBI Taxonomy" id="660520"/>
    <lineage>
        <taxon>Archaea</taxon>
        <taxon>Methanobacteriati</taxon>
        <taxon>Methanobacteriota</taxon>
        <taxon>Stenosarchaea group</taxon>
        <taxon>Halobacteria</taxon>
        <taxon>Halobacteriales</taxon>
        <taxon>Haloferacaceae</taxon>
    </lineage>
</organism>
<evidence type="ECO:0008006" key="4">
    <source>
        <dbReference type="Google" id="ProtNLM"/>
    </source>
</evidence>
<accession>A0A1H8NDL3</accession>
<dbReference type="RefSeq" id="WP_139246543.1">
    <property type="nucleotide sequence ID" value="NZ_FODV01000001.1"/>
</dbReference>
<protein>
    <recommendedName>
        <fullName evidence="4">Lipoprotein</fullName>
    </recommendedName>
</protein>
<dbReference type="EMBL" id="FODV01000001">
    <property type="protein sequence ID" value="SEO27811.1"/>
    <property type="molecule type" value="Genomic_DNA"/>
</dbReference>
<evidence type="ECO:0000313" key="2">
    <source>
        <dbReference type="EMBL" id="SEO27811.1"/>
    </source>
</evidence>
<feature type="region of interest" description="Disordered" evidence="1">
    <location>
        <begin position="34"/>
        <end position="61"/>
    </location>
</feature>
<dbReference type="AlphaFoldDB" id="A0A1H8NDL3"/>
<evidence type="ECO:0000313" key="3">
    <source>
        <dbReference type="Proteomes" id="UP000199126"/>
    </source>
</evidence>
<dbReference type="Proteomes" id="UP000199126">
    <property type="component" value="Unassembled WGS sequence"/>
</dbReference>
<keyword evidence="3" id="KW-1185">Reference proteome</keyword>
<proteinExistence type="predicted"/>
<evidence type="ECO:0000256" key="1">
    <source>
        <dbReference type="SAM" id="MobiDB-lite"/>
    </source>
</evidence>
<reference evidence="3" key="1">
    <citation type="submission" date="2016-10" db="EMBL/GenBank/DDBJ databases">
        <authorList>
            <person name="Varghese N."/>
            <person name="Submissions S."/>
        </authorList>
    </citation>
    <scope>NUCLEOTIDE SEQUENCE [LARGE SCALE GENOMIC DNA]</scope>
    <source>
        <strain evidence="3">CGMCC 1.10121</strain>
    </source>
</reference>
<name>A0A1H8NDL3_9EURY</name>
<gene>
    <name evidence="2" type="ORF">SAMN04487948_101486</name>
</gene>
<dbReference type="PROSITE" id="PS51318">
    <property type="entry name" value="TAT"/>
    <property type="match status" value="1"/>
</dbReference>
<dbReference type="PROSITE" id="PS51257">
    <property type="entry name" value="PROKAR_LIPOPROTEIN"/>
    <property type="match status" value="1"/>
</dbReference>
<feature type="compositionally biased region" description="Low complexity" evidence="1">
    <location>
        <begin position="40"/>
        <end position="57"/>
    </location>
</feature>
<dbReference type="InterPro" id="IPR006311">
    <property type="entry name" value="TAT_signal"/>
</dbReference>
<sequence>MPSQPTRRALLATCGAMTASLTGCLSDLSVSSLAGDEESTGNASNAAGDADGTASATVQTARPTHCMAVTIDSYLDPQNDDSGRESLVVEVDLNVSDPPTLSGEIVSCEGTESVSRQLADGGGRFEFGPYEADCVERYDFWLEGCRDGSNAEN</sequence>